<keyword evidence="3" id="KW-0687">Ribonucleoprotein</keyword>
<comment type="similarity">
    <text evidence="1">Belongs to the universal ribosomal protein uS8 family.</text>
</comment>
<dbReference type="Gene3D" id="3.30.1490.10">
    <property type="match status" value="1"/>
</dbReference>
<reference evidence="6 7" key="1">
    <citation type="journal article" date="2015" name="Nature">
        <title>rRNA introns, odd ribosomes, and small enigmatic genomes across a large radiation of phyla.</title>
        <authorList>
            <person name="Brown C.T."/>
            <person name="Hug L.A."/>
            <person name="Thomas B.C."/>
            <person name="Sharon I."/>
            <person name="Castelle C.J."/>
            <person name="Singh A."/>
            <person name="Wilkins M.J."/>
            <person name="Williams K.H."/>
            <person name="Banfield J.F."/>
        </authorList>
    </citation>
    <scope>NUCLEOTIDE SEQUENCE [LARGE SCALE GENOMIC DNA]</scope>
</reference>
<evidence type="ECO:0000313" key="7">
    <source>
        <dbReference type="Proteomes" id="UP000034215"/>
    </source>
</evidence>
<evidence type="ECO:0000256" key="3">
    <source>
        <dbReference type="ARBA" id="ARBA00023274"/>
    </source>
</evidence>
<protein>
    <recommendedName>
        <fullName evidence="4">Small ribosomal subunit protein uS8</fullName>
    </recommendedName>
    <alternativeName>
        <fullName evidence="5">30S ribosomal protein S8</fullName>
    </alternativeName>
</protein>
<proteinExistence type="inferred from homology"/>
<sequence>MKTKTNIKETVTNYAVGDFLIRVKNVAMAKNKEIVVKSNKKLVAISEALKKMGFVDSIKNEKGILTVTLTFKNKQPRLMDLKLISKPGLRVYMGVDELEAKKGPSVLLVSTPKGMTSSLKAIKDRLGGEAIAEIW</sequence>
<evidence type="ECO:0000313" key="6">
    <source>
        <dbReference type="EMBL" id="KKR44962.1"/>
    </source>
</evidence>
<dbReference type="InterPro" id="IPR035987">
    <property type="entry name" value="Ribosomal_uS8_sf"/>
</dbReference>
<dbReference type="AlphaFoldDB" id="A0A0G0U4A1"/>
<keyword evidence="2 6" id="KW-0689">Ribosomal protein</keyword>
<evidence type="ECO:0000256" key="4">
    <source>
        <dbReference type="ARBA" id="ARBA00035258"/>
    </source>
</evidence>
<dbReference type="Pfam" id="PF00410">
    <property type="entry name" value="Ribosomal_S8"/>
    <property type="match status" value="1"/>
</dbReference>
<name>A0A0G0U4A1_9BACT</name>
<evidence type="ECO:0000256" key="5">
    <source>
        <dbReference type="ARBA" id="ARBA00035525"/>
    </source>
</evidence>
<comment type="caution">
    <text evidence="6">The sequence shown here is derived from an EMBL/GenBank/DDBJ whole genome shotgun (WGS) entry which is preliminary data.</text>
</comment>
<dbReference type="GO" id="GO:0005840">
    <property type="term" value="C:ribosome"/>
    <property type="evidence" value="ECO:0007669"/>
    <property type="project" value="UniProtKB-KW"/>
</dbReference>
<dbReference type="Gene3D" id="3.30.1370.30">
    <property type="match status" value="1"/>
</dbReference>
<dbReference type="Proteomes" id="UP000034215">
    <property type="component" value="Unassembled WGS sequence"/>
</dbReference>
<evidence type="ECO:0000256" key="2">
    <source>
        <dbReference type="ARBA" id="ARBA00022980"/>
    </source>
</evidence>
<dbReference type="EMBL" id="LBYA01000001">
    <property type="protein sequence ID" value="KKR44962.1"/>
    <property type="molecule type" value="Genomic_DNA"/>
</dbReference>
<dbReference type="InterPro" id="IPR000630">
    <property type="entry name" value="Ribosomal_uS8"/>
</dbReference>
<gene>
    <name evidence="6" type="ORF">UT76_C0001G0015</name>
</gene>
<accession>A0A0G0U4A1</accession>
<dbReference type="GO" id="GO:0006412">
    <property type="term" value="P:translation"/>
    <property type="evidence" value="ECO:0007669"/>
    <property type="project" value="InterPro"/>
</dbReference>
<dbReference type="GO" id="GO:0003735">
    <property type="term" value="F:structural constituent of ribosome"/>
    <property type="evidence" value="ECO:0007669"/>
    <property type="project" value="InterPro"/>
</dbReference>
<evidence type="ECO:0000256" key="1">
    <source>
        <dbReference type="ARBA" id="ARBA00006471"/>
    </source>
</evidence>
<dbReference type="GO" id="GO:1990904">
    <property type="term" value="C:ribonucleoprotein complex"/>
    <property type="evidence" value="ECO:0007669"/>
    <property type="project" value="UniProtKB-KW"/>
</dbReference>
<organism evidence="6 7">
    <name type="scientific">Candidatus Woesebacteria bacterium GW2011_GWB1_40_12</name>
    <dbReference type="NCBI Taxonomy" id="1618576"/>
    <lineage>
        <taxon>Bacteria</taxon>
        <taxon>Candidatus Woeseibacteriota</taxon>
    </lineage>
</organism>
<dbReference type="SUPFAM" id="SSF56047">
    <property type="entry name" value="Ribosomal protein S8"/>
    <property type="match status" value="1"/>
</dbReference>